<dbReference type="GO" id="GO:0071949">
    <property type="term" value="F:FAD binding"/>
    <property type="evidence" value="ECO:0007669"/>
    <property type="project" value="InterPro"/>
</dbReference>
<evidence type="ECO:0000256" key="2">
    <source>
        <dbReference type="ARBA" id="ARBA00022827"/>
    </source>
</evidence>
<evidence type="ECO:0000313" key="4">
    <source>
        <dbReference type="EMBL" id="MTJ05010.1"/>
    </source>
</evidence>
<dbReference type="InterPro" id="IPR016164">
    <property type="entry name" value="FAD-linked_Oxase-like_C"/>
</dbReference>
<dbReference type="PROSITE" id="PS51387">
    <property type="entry name" value="FAD_PCMH"/>
    <property type="match status" value="1"/>
</dbReference>
<organism evidence="4 5">
    <name type="scientific">Sediminimonas qiaohouensis</name>
    <dbReference type="NCBI Taxonomy" id="552061"/>
    <lineage>
        <taxon>Bacteria</taxon>
        <taxon>Pseudomonadati</taxon>
        <taxon>Pseudomonadota</taxon>
        <taxon>Alphaproteobacteria</taxon>
        <taxon>Rhodobacterales</taxon>
        <taxon>Roseobacteraceae</taxon>
        <taxon>Sediminimonas</taxon>
    </lineage>
</organism>
<reference evidence="4 5" key="1">
    <citation type="submission" date="2019-06" db="EMBL/GenBank/DDBJ databases">
        <title>Enrichment of Autotrophic Halophilic Microorganisms from Red Sea Brine Pool Using Microbial Electrosynthesis System.</title>
        <authorList>
            <person name="Alqahtani M.F."/>
            <person name="Bajracharya S."/>
            <person name="Katuri K.P."/>
            <person name="Ali M."/>
            <person name="Saikaly P.E."/>
        </authorList>
    </citation>
    <scope>NUCLEOTIDE SEQUENCE [LARGE SCALE GENOMIC DNA]</scope>
    <source>
        <strain evidence="4">MES6</strain>
    </source>
</reference>
<keyword evidence="2" id="KW-0274">FAD</keyword>
<dbReference type="InterPro" id="IPR036318">
    <property type="entry name" value="FAD-bd_PCMH-like_sf"/>
</dbReference>
<dbReference type="SUPFAM" id="SSF55103">
    <property type="entry name" value="FAD-linked oxidases, C-terminal domain"/>
    <property type="match status" value="1"/>
</dbReference>
<dbReference type="InterPro" id="IPR006094">
    <property type="entry name" value="Oxid_FAD_bind_N"/>
</dbReference>
<dbReference type="Proteomes" id="UP000483078">
    <property type="component" value="Unassembled WGS sequence"/>
</dbReference>
<dbReference type="InterPro" id="IPR016169">
    <property type="entry name" value="FAD-bd_PCMH_sub2"/>
</dbReference>
<dbReference type="RefSeq" id="WP_273249777.1">
    <property type="nucleotide sequence ID" value="NZ_VENJ01000013.1"/>
</dbReference>
<evidence type="ECO:0000259" key="3">
    <source>
        <dbReference type="PROSITE" id="PS51387"/>
    </source>
</evidence>
<dbReference type="Pfam" id="PF01565">
    <property type="entry name" value="FAD_binding_4"/>
    <property type="match status" value="1"/>
</dbReference>
<evidence type="ECO:0000256" key="1">
    <source>
        <dbReference type="ARBA" id="ARBA00022630"/>
    </source>
</evidence>
<comment type="caution">
    <text evidence="4">The sequence shown here is derived from an EMBL/GenBank/DDBJ whole genome shotgun (WGS) entry which is preliminary data.</text>
</comment>
<dbReference type="GO" id="GO:0003824">
    <property type="term" value="F:catalytic activity"/>
    <property type="evidence" value="ECO:0007669"/>
    <property type="project" value="InterPro"/>
</dbReference>
<dbReference type="PANTHER" id="PTHR11748:SF103">
    <property type="entry name" value="GLYCOLATE OXIDASE SUBUNIT GLCE"/>
    <property type="match status" value="1"/>
</dbReference>
<dbReference type="PANTHER" id="PTHR11748">
    <property type="entry name" value="D-LACTATE DEHYDROGENASE"/>
    <property type="match status" value="1"/>
</dbReference>
<dbReference type="AlphaFoldDB" id="A0A7C9HBF7"/>
<protein>
    <submittedName>
        <fullName evidence="4">FAD-binding protein</fullName>
    </submittedName>
</protein>
<dbReference type="EMBL" id="VENJ01000013">
    <property type="protein sequence ID" value="MTJ05010.1"/>
    <property type="molecule type" value="Genomic_DNA"/>
</dbReference>
<dbReference type="InterPro" id="IPR016166">
    <property type="entry name" value="FAD-bd_PCMH"/>
</dbReference>
<keyword evidence="1" id="KW-0285">Flavoprotein</keyword>
<feature type="domain" description="FAD-binding PCMH-type" evidence="3">
    <location>
        <begin position="1"/>
        <end position="174"/>
    </location>
</feature>
<dbReference type="SUPFAM" id="SSF56176">
    <property type="entry name" value="FAD-binding/transporter-associated domain-like"/>
    <property type="match status" value="1"/>
</dbReference>
<dbReference type="Gene3D" id="3.30.465.10">
    <property type="match status" value="1"/>
</dbReference>
<proteinExistence type="predicted"/>
<accession>A0A7C9HBF7</accession>
<gene>
    <name evidence="4" type="ORF">FH759_10010</name>
</gene>
<sequence length="404" mass="41977">MDVIETEVALAERIRDAQGPIRVLGGGTRAIGRPVQGEALSVAGLSGVVDYETGALTLVVKAGTPLDEIEQTLAADGQRLAFEPMDHRGILGVEGMPTIGGVVAGNVSGPRRIAVGACRDFLLGVRFVDGAGRILKNGGRVMKNVTGYDLVRLMAGSRGTLGVLSEISLKVLPTPETVATLSVHGAEGGGALDAMTRAITSPFEVTGAAHVPGSASAVHLRLEGFSGSVAYRVEQLKSRLSDLGEVTVETAPDSSAELWRKIRDVEPLQGAYALWRVSMKPSAVYAGLLPAMSERAQCDYLMDWAGGECWIALSEKEAASLAKAHGGDDAADGAAWLHRGLQEAVADRQINQGGGGHATLIKGPEALRGAVSVFQPEPAPVAALTAGLRQKFDPKGILNPGLMG</sequence>
<name>A0A7C9HBF7_9RHOB</name>
<evidence type="ECO:0000313" key="5">
    <source>
        <dbReference type="Proteomes" id="UP000483078"/>
    </source>
</evidence>